<evidence type="ECO:0000256" key="12">
    <source>
        <dbReference type="ARBA" id="ARBA00023136"/>
    </source>
</evidence>
<evidence type="ECO:0000256" key="3">
    <source>
        <dbReference type="ARBA" id="ARBA00017053"/>
    </source>
</evidence>
<evidence type="ECO:0000256" key="2">
    <source>
        <dbReference type="ARBA" id="ARBA00008224"/>
    </source>
</evidence>
<name>A6TMM7_ALKMQ</name>
<keyword evidence="6" id="KW-1003">Cell membrane</keyword>
<comment type="subcellular location">
    <subcellularLocation>
        <location evidence="1">Cell inner membrane</location>
        <topology evidence="1">Multi-pass membrane protein</topology>
    </subcellularLocation>
</comment>
<feature type="transmembrane region" description="Helical" evidence="15">
    <location>
        <begin position="54"/>
        <end position="80"/>
    </location>
</feature>
<dbReference type="STRING" id="293826.Amet_1238"/>
<evidence type="ECO:0000256" key="4">
    <source>
        <dbReference type="ARBA" id="ARBA00022448"/>
    </source>
</evidence>
<gene>
    <name evidence="16" type="ordered locus">Amet_1238</name>
</gene>
<sequence length="82" mass="9102">MGPLILLSLGIGGTGFAYLARVAPYRPVFVILAVVSLGYAHYRMEKYPMKRSMVAFIWTATIVAVLMNLSPVILNMYYILSS</sequence>
<evidence type="ECO:0000313" key="16">
    <source>
        <dbReference type="EMBL" id="ABR47445.1"/>
    </source>
</evidence>
<keyword evidence="5" id="KW-0475">Mercuric resistance</keyword>
<feature type="transmembrane region" description="Helical" evidence="15">
    <location>
        <begin position="27"/>
        <end position="42"/>
    </location>
</feature>
<keyword evidence="4" id="KW-0813">Transport</keyword>
<keyword evidence="7" id="KW-0997">Cell inner membrane</keyword>
<comment type="function">
    <text evidence="14">Involved in mercury resistance. Probably transfers a mercuric ion from the periplasmic Hg(2+)-binding protein MerP to the cytoplasmic mercuric reductase MerA.</text>
</comment>
<keyword evidence="8 15" id="KW-0812">Transmembrane</keyword>
<proteinExistence type="inferred from homology"/>
<evidence type="ECO:0000256" key="13">
    <source>
        <dbReference type="ARBA" id="ARBA00030934"/>
    </source>
</evidence>
<keyword evidence="17" id="KW-1185">Reference proteome</keyword>
<evidence type="ECO:0000256" key="10">
    <source>
        <dbReference type="ARBA" id="ARBA00022914"/>
    </source>
</evidence>
<evidence type="ECO:0000256" key="9">
    <source>
        <dbReference type="ARBA" id="ARBA00022723"/>
    </source>
</evidence>
<organism evidence="16 17">
    <name type="scientific">Alkaliphilus metalliredigens (strain QYMF)</name>
    <dbReference type="NCBI Taxonomy" id="293826"/>
    <lineage>
        <taxon>Bacteria</taxon>
        <taxon>Bacillati</taxon>
        <taxon>Bacillota</taxon>
        <taxon>Clostridia</taxon>
        <taxon>Peptostreptococcales</taxon>
        <taxon>Natronincolaceae</taxon>
        <taxon>Alkaliphilus</taxon>
    </lineage>
</organism>
<dbReference type="HOGENOM" id="CLU_2550840_0_0_9"/>
<evidence type="ECO:0000256" key="7">
    <source>
        <dbReference type="ARBA" id="ARBA00022519"/>
    </source>
</evidence>
<evidence type="ECO:0000256" key="15">
    <source>
        <dbReference type="SAM" id="Phobius"/>
    </source>
</evidence>
<evidence type="ECO:0000256" key="11">
    <source>
        <dbReference type="ARBA" id="ARBA00022989"/>
    </source>
</evidence>
<evidence type="ECO:0000256" key="5">
    <source>
        <dbReference type="ARBA" id="ARBA00022466"/>
    </source>
</evidence>
<keyword evidence="10" id="KW-0476">Mercury</keyword>
<dbReference type="OrthoDB" id="9813737at2"/>
<accession>A6TMM7</accession>
<dbReference type="GO" id="GO:0015097">
    <property type="term" value="F:mercury ion transmembrane transporter activity"/>
    <property type="evidence" value="ECO:0007669"/>
    <property type="project" value="InterPro"/>
</dbReference>
<evidence type="ECO:0000256" key="6">
    <source>
        <dbReference type="ARBA" id="ARBA00022475"/>
    </source>
</evidence>
<evidence type="ECO:0000256" key="8">
    <source>
        <dbReference type="ARBA" id="ARBA00022692"/>
    </source>
</evidence>
<dbReference type="GO" id="GO:0046872">
    <property type="term" value="F:metal ion binding"/>
    <property type="evidence" value="ECO:0007669"/>
    <property type="project" value="UniProtKB-KW"/>
</dbReference>
<dbReference type="Pfam" id="PF02411">
    <property type="entry name" value="MerT"/>
    <property type="match status" value="1"/>
</dbReference>
<dbReference type="InterPro" id="IPR003457">
    <property type="entry name" value="Transprt_MerT"/>
</dbReference>
<reference evidence="17" key="1">
    <citation type="journal article" date="2016" name="Genome Announc.">
        <title>Complete genome sequence of Alkaliphilus metalliredigens strain QYMF, an alkaliphilic and metal-reducing bacterium isolated from borax-contaminated leachate ponds.</title>
        <authorList>
            <person name="Hwang C."/>
            <person name="Copeland A."/>
            <person name="Lucas S."/>
            <person name="Lapidus A."/>
            <person name="Barry K."/>
            <person name="Detter J.C."/>
            <person name="Glavina Del Rio T."/>
            <person name="Hammon N."/>
            <person name="Israni S."/>
            <person name="Dalin E."/>
            <person name="Tice H."/>
            <person name="Pitluck S."/>
            <person name="Chertkov O."/>
            <person name="Brettin T."/>
            <person name="Bruce D."/>
            <person name="Han C."/>
            <person name="Schmutz J."/>
            <person name="Larimer F."/>
            <person name="Land M.L."/>
            <person name="Hauser L."/>
            <person name="Kyrpides N."/>
            <person name="Mikhailova N."/>
            <person name="Ye Q."/>
            <person name="Zhou J."/>
            <person name="Richardson P."/>
            <person name="Fields M.W."/>
        </authorList>
    </citation>
    <scope>NUCLEOTIDE SEQUENCE [LARGE SCALE GENOMIC DNA]</scope>
    <source>
        <strain evidence="17">QYMF</strain>
    </source>
</reference>
<evidence type="ECO:0000313" key="17">
    <source>
        <dbReference type="Proteomes" id="UP000001572"/>
    </source>
</evidence>
<dbReference type="KEGG" id="amt:Amet_1238"/>
<evidence type="ECO:0000256" key="1">
    <source>
        <dbReference type="ARBA" id="ARBA00004429"/>
    </source>
</evidence>
<keyword evidence="9" id="KW-0479">Metal-binding</keyword>
<keyword evidence="12 15" id="KW-0472">Membrane</keyword>
<dbReference type="AlphaFoldDB" id="A6TMM7"/>
<dbReference type="EMBL" id="CP000724">
    <property type="protein sequence ID" value="ABR47445.1"/>
    <property type="molecule type" value="Genomic_DNA"/>
</dbReference>
<protein>
    <recommendedName>
        <fullName evidence="3">Mercuric transport protein MerT</fullName>
    </recommendedName>
    <alternativeName>
        <fullName evidence="13">Mercury ion transport protein</fullName>
    </alternativeName>
</protein>
<dbReference type="GO" id="GO:0005886">
    <property type="term" value="C:plasma membrane"/>
    <property type="evidence" value="ECO:0007669"/>
    <property type="project" value="UniProtKB-SubCell"/>
</dbReference>
<dbReference type="Proteomes" id="UP000001572">
    <property type="component" value="Chromosome"/>
</dbReference>
<keyword evidence="11 15" id="KW-1133">Transmembrane helix</keyword>
<evidence type="ECO:0000256" key="14">
    <source>
        <dbReference type="ARBA" id="ARBA00045720"/>
    </source>
</evidence>
<comment type="similarity">
    <text evidence="2">Belongs to the MerT family.</text>
</comment>